<feature type="domain" description="Tripartite ATP-independent periplasmic transporters DctQ component" evidence="10">
    <location>
        <begin position="20"/>
        <end position="150"/>
    </location>
</feature>
<proteinExistence type="inferred from homology"/>
<evidence type="ECO:0000259" key="10">
    <source>
        <dbReference type="Pfam" id="PF04290"/>
    </source>
</evidence>
<dbReference type="STRING" id="1221996.QY95_03120"/>
<comment type="caution">
    <text evidence="11">The sequence shown here is derived from an EMBL/GenBank/DDBJ whole genome shotgun (WGS) entry which is preliminary data.</text>
</comment>
<organism evidence="11 12">
    <name type="scientific">Bacillus thermotolerans</name>
    <name type="common">Quasibacillus thermotolerans</name>
    <dbReference type="NCBI Taxonomy" id="1221996"/>
    <lineage>
        <taxon>Bacteria</taxon>
        <taxon>Bacillati</taxon>
        <taxon>Bacillota</taxon>
        <taxon>Bacilli</taxon>
        <taxon>Bacillales</taxon>
        <taxon>Bacillaceae</taxon>
        <taxon>Bacillus</taxon>
    </lineage>
</organism>
<feature type="transmembrane region" description="Helical" evidence="9">
    <location>
        <begin position="124"/>
        <end position="143"/>
    </location>
</feature>
<dbReference type="Pfam" id="PF04290">
    <property type="entry name" value="DctQ"/>
    <property type="match status" value="1"/>
</dbReference>
<dbReference type="RefSeq" id="WP_040036198.1">
    <property type="nucleotide sequence ID" value="NZ_JWIQ02000002.1"/>
</dbReference>
<name>A0A0F5HSH4_BACTR</name>
<evidence type="ECO:0000313" key="11">
    <source>
        <dbReference type="EMBL" id="KKB36256.1"/>
    </source>
</evidence>
<evidence type="ECO:0000256" key="3">
    <source>
        <dbReference type="ARBA" id="ARBA00022475"/>
    </source>
</evidence>
<keyword evidence="4" id="KW-0997">Cell inner membrane</keyword>
<evidence type="ECO:0000313" key="12">
    <source>
        <dbReference type="Proteomes" id="UP000031563"/>
    </source>
</evidence>
<keyword evidence="2" id="KW-0813">Transport</keyword>
<feature type="transmembrane region" description="Helical" evidence="9">
    <location>
        <begin position="12"/>
        <end position="34"/>
    </location>
</feature>
<dbReference type="GO" id="GO:0015740">
    <property type="term" value="P:C4-dicarboxylate transport"/>
    <property type="evidence" value="ECO:0007669"/>
    <property type="project" value="TreeGrafter"/>
</dbReference>
<dbReference type="PANTHER" id="PTHR35011">
    <property type="entry name" value="2,3-DIKETO-L-GULONATE TRAP TRANSPORTER SMALL PERMEASE PROTEIN YIAM"/>
    <property type="match status" value="1"/>
</dbReference>
<feature type="transmembrane region" description="Helical" evidence="9">
    <location>
        <begin position="46"/>
        <end position="63"/>
    </location>
</feature>
<evidence type="ECO:0000256" key="7">
    <source>
        <dbReference type="ARBA" id="ARBA00023136"/>
    </source>
</evidence>
<keyword evidence="5 9" id="KW-0812">Transmembrane</keyword>
<evidence type="ECO:0000256" key="8">
    <source>
        <dbReference type="ARBA" id="ARBA00038436"/>
    </source>
</evidence>
<protein>
    <submittedName>
        <fullName evidence="11">TRAP-type C4-dicarboxylate transport system, small permease component</fullName>
    </submittedName>
</protein>
<evidence type="ECO:0000256" key="5">
    <source>
        <dbReference type="ARBA" id="ARBA00022692"/>
    </source>
</evidence>
<dbReference type="PANTHER" id="PTHR35011:SF2">
    <property type="entry name" value="2,3-DIKETO-L-GULONATE TRAP TRANSPORTER SMALL PERMEASE PROTEIN YIAM"/>
    <property type="match status" value="1"/>
</dbReference>
<comment type="subcellular location">
    <subcellularLocation>
        <location evidence="1">Cell inner membrane</location>
        <topology evidence="1">Multi-pass membrane protein</topology>
    </subcellularLocation>
</comment>
<evidence type="ECO:0000256" key="6">
    <source>
        <dbReference type="ARBA" id="ARBA00022989"/>
    </source>
</evidence>
<dbReference type="Proteomes" id="UP000031563">
    <property type="component" value="Unassembled WGS sequence"/>
</dbReference>
<evidence type="ECO:0000256" key="2">
    <source>
        <dbReference type="ARBA" id="ARBA00022448"/>
    </source>
</evidence>
<dbReference type="EMBL" id="JWIR02000062">
    <property type="protein sequence ID" value="KKB36256.1"/>
    <property type="molecule type" value="Genomic_DNA"/>
</dbReference>
<reference evidence="11" key="1">
    <citation type="submission" date="2015-02" db="EMBL/GenBank/DDBJ databases">
        <title>Genome Assembly of Bacillaceae bacterium MTCC 8252.</title>
        <authorList>
            <person name="Verma A."/>
            <person name="Khatri I."/>
            <person name="Mual P."/>
            <person name="Subramanian S."/>
            <person name="Krishnamurthi S."/>
        </authorList>
    </citation>
    <scope>NUCLEOTIDE SEQUENCE [LARGE SCALE GENOMIC DNA]</scope>
    <source>
        <strain evidence="11">MTCC 8252</strain>
    </source>
</reference>
<sequence>MSKVIAHIENALLAATMLGMVVITFANVVSRYFFHYSLSFTEEITINLFVLLTFLGAAAGLRTNAHLGFTLLFDKASAVSKKLLIIFSTLLTTVVFLLLTYYGYDMMMFQMERNLTTTALGWPQWVFSLVFPLGCLFCVYRALEAGVKEWQAAAEREEASL</sequence>
<evidence type="ECO:0000256" key="9">
    <source>
        <dbReference type="SAM" id="Phobius"/>
    </source>
</evidence>
<dbReference type="GO" id="GO:0022857">
    <property type="term" value="F:transmembrane transporter activity"/>
    <property type="evidence" value="ECO:0007669"/>
    <property type="project" value="TreeGrafter"/>
</dbReference>
<dbReference type="InterPro" id="IPR007387">
    <property type="entry name" value="TRAP_DctQ"/>
</dbReference>
<feature type="transmembrane region" description="Helical" evidence="9">
    <location>
        <begin position="83"/>
        <end position="104"/>
    </location>
</feature>
<evidence type="ECO:0000256" key="1">
    <source>
        <dbReference type="ARBA" id="ARBA00004429"/>
    </source>
</evidence>
<dbReference type="InterPro" id="IPR055348">
    <property type="entry name" value="DctQ"/>
</dbReference>
<gene>
    <name evidence="11" type="ORF">QY95_03120</name>
</gene>
<keyword evidence="12" id="KW-1185">Reference proteome</keyword>
<dbReference type="AlphaFoldDB" id="A0A0F5HSH4"/>
<accession>A0A0F5HSH4</accession>
<keyword evidence="7 9" id="KW-0472">Membrane</keyword>
<comment type="similarity">
    <text evidence="8">Belongs to the TRAP transporter small permease family.</text>
</comment>
<keyword evidence="3" id="KW-1003">Cell membrane</keyword>
<dbReference type="OrthoDB" id="4964541at2"/>
<keyword evidence="6 9" id="KW-1133">Transmembrane helix</keyword>
<evidence type="ECO:0000256" key="4">
    <source>
        <dbReference type="ARBA" id="ARBA00022519"/>
    </source>
</evidence>
<dbReference type="GO" id="GO:0005886">
    <property type="term" value="C:plasma membrane"/>
    <property type="evidence" value="ECO:0007669"/>
    <property type="project" value="UniProtKB-SubCell"/>
</dbReference>